<protein>
    <submittedName>
        <fullName evidence="3">Transmembrane protein</fullName>
    </submittedName>
</protein>
<keyword evidence="1" id="KW-0812">Transmembrane</keyword>
<name>A0A915LWZ3_MELJA</name>
<accession>A0A915LWZ3</accession>
<sequence length="346" mass="39668">MDGNGENCCALLEQIKKQFKSEIAKQLIPQLFYTNIEASAEIFREGAINGIFKFNEENENQKNTKLEIIAMAFNENGKFLGEWRVSNGEYPILQICNLEENIQQKREEAFKFGSIEYHTESYTYDKCIEVIMATLCSLAAVWAALQTYSWSRRSGKLILIDASTIIKLLFFGADYIGNIFIGVMGSVCIWLIYAYKLQTNIHYIPLNGNQENSFVAYMISALALKGIALLHTMLTLILVKTFFIDWERPHNQPIGVIETKMSRFAINLSFYLIIGITQWIIQVIVIERLADPFRNFMDLCSVANISVLALTHPLRGYYIHGRSVHGYADTDMLQMNTFLQREKVEK</sequence>
<dbReference type="GO" id="GO:0036038">
    <property type="term" value="C:MKS complex"/>
    <property type="evidence" value="ECO:0007669"/>
    <property type="project" value="InterPro"/>
</dbReference>
<dbReference type="GO" id="GO:0060271">
    <property type="term" value="P:cilium assembly"/>
    <property type="evidence" value="ECO:0007669"/>
    <property type="project" value="InterPro"/>
</dbReference>
<evidence type="ECO:0000313" key="3">
    <source>
        <dbReference type="WBParaSite" id="scaffold18807_cov309.g19039"/>
    </source>
</evidence>
<keyword evidence="2" id="KW-1185">Reference proteome</keyword>
<feature type="transmembrane region" description="Helical" evidence="1">
    <location>
        <begin position="130"/>
        <end position="148"/>
    </location>
</feature>
<keyword evidence="1" id="KW-1133">Transmembrane helix</keyword>
<evidence type="ECO:0000313" key="2">
    <source>
        <dbReference type="Proteomes" id="UP000887561"/>
    </source>
</evidence>
<dbReference type="AlphaFoldDB" id="A0A915LWZ3"/>
<dbReference type="PANTHER" id="PTHR21274:SF0">
    <property type="entry name" value="MECKELIN"/>
    <property type="match status" value="1"/>
</dbReference>
<dbReference type="Proteomes" id="UP000887561">
    <property type="component" value="Unplaced"/>
</dbReference>
<feature type="transmembrane region" description="Helical" evidence="1">
    <location>
        <begin position="168"/>
        <end position="195"/>
    </location>
</feature>
<proteinExistence type="predicted"/>
<evidence type="ECO:0000256" key="1">
    <source>
        <dbReference type="SAM" id="Phobius"/>
    </source>
</evidence>
<feature type="transmembrane region" description="Helical" evidence="1">
    <location>
        <begin position="264"/>
        <end position="284"/>
    </location>
</feature>
<keyword evidence="1" id="KW-0472">Membrane</keyword>
<reference evidence="3" key="1">
    <citation type="submission" date="2022-11" db="UniProtKB">
        <authorList>
            <consortium name="WormBaseParasite"/>
        </authorList>
    </citation>
    <scope>IDENTIFICATION</scope>
</reference>
<dbReference type="InterPro" id="IPR019170">
    <property type="entry name" value="Meckelin"/>
</dbReference>
<dbReference type="Pfam" id="PF09773">
    <property type="entry name" value="Meckelin"/>
    <property type="match status" value="2"/>
</dbReference>
<dbReference type="PANTHER" id="PTHR21274">
    <property type="entry name" value="MECKELIN"/>
    <property type="match status" value="1"/>
</dbReference>
<organism evidence="2 3">
    <name type="scientific">Meloidogyne javanica</name>
    <name type="common">Root-knot nematode worm</name>
    <dbReference type="NCBI Taxonomy" id="6303"/>
    <lineage>
        <taxon>Eukaryota</taxon>
        <taxon>Metazoa</taxon>
        <taxon>Ecdysozoa</taxon>
        <taxon>Nematoda</taxon>
        <taxon>Chromadorea</taxon>
        <taxon>Rhabditida</taxon>
        <taxon>Tylenchina</taxon>
        <taxon>Tylenchomorpha</taxon>
        <taxon>Tylenchoidea</taxon>
        <taxon>Meloidogynidae</taxon>
        <taxon>Meloidogyninae</taxon>
        <taxon>Meloidogyne</taxon>
        <taxon>Meloidogyne incognita group</taxon>
    </lineage>
</organism>
<dbReference type="WBParaSite" id="scaffold18807_cov309.g19039">
    <property type="protein sequence ID" value="scaffold18807_cov309.g19039"/>
    <property type="gene ID" value="scaffold18807_cov309.g19039"/>
</dbReference>
<feature type="transmembrane region" description="Helical" evidence="1">
    <location>
        <begin position="215"/>
        <end position="243"/>
    </location>
</feature>